<keyword evidence="5" id="KW-0238">DNA-binding</keyword>
<evidence type="ECO:0000256" key="5">
    <source>
        <dbReference type="ARBA" id="ARBA00023125"/>
    </source>
</evidence>
<evidence type="ECO:0000256" key="2">
    <source>
        <dbReference type="ARBA" id="ARBA00022723"/>
    </source>
</evidence>
<dbReference type="PANTHER" id="PTHR47782">
    <property type="entry name" value="ZN(II)2CYS6 TRANSCRIPTION FACTOR (EUROFUNG)-RELATED"/>
    <property type="match status" value="1"/>
</dbReference>
<evidence type="ECO:0000256" key="6">
    <source>
        <dbReference type="ARBA" id="ARBA00023163"/>
    </source>
</evidence>
<dbReference type="InterPro" id="IPR007219">
    <property type="entry name" value="XnlR_reg_dom"/>
</dbReference>
<comment type="subcellular location">
    <subcellularLocation>
        <location evidence="1">Nucleus</location>
    </subcellularLocation>
</comment>
<accession>A0ABR4BXG1</accession>
<protein>
    <recommendedName>
        <fullName evidence="9">Xylanolytic transcriptional activator regulatory domain-containing protein</fullName>
    </recommendedName>
</protein>
<evidence type="ECO:0000313" key="10">
    <source>
        <dbReference type="EMBL" id="KAL2062328.1"/>
    </source>
</evidence>
<dbReference type="Proteomes" id="UP001595075">
    <property type="component" value="Unassembled WGS sequence"/>
</dbReference>
<sequence length="664" mass="74244">MSECDLKYPNCSNCEGANIVCLSFHSGKQVEVPRNYLSSLEVQVEKLTRENEELQARAQMNSAISEDTTSLGPYSPDRLQARSFPVASPASSDASSTYFLDLVKSVKNVVVEPSRQPRFLGQSSGITLARLVMAAIRIDTLPAPLFSEQPTYDPSSAVLAAEVSLPPRHAANHLVEVYLQYRTPHLPILLRSEIEETVKSAYLFMSGDCDPPPNRLIEKDMFTAYMIFAIALFDVPNPSGGRPTQSEGCFRSAIGWIEKVITYSKSDIETLRSILLLAQFIALYPSRGSLWHLTGTALRLCIDIGLHWESEEHARTIQPDLLQERRRLWYSTYQLDRMLSITLGRPFGIIDESTCVPLPDPAPSPGQSLSREVNLLEKHNGEAYNHLICMSKLESEIKHVQHNQAWSQKIAYPRTNYLAWVSDIRPRLQEWYTRIPSTAKAHPSSIFACQAYWEATYNNALCQLYRPNATVLHSSAEDLSIFYESSCKLIASIKVLQREQKIDILWKTVHQLFMAGLGVVYGLWLSKEIRDQYPISKCISTLQTCASTLSALSESFPGAGGCRDAFESISSATIDWLVTSRTEDRSPNSTTFEKQVEDVLGQLHPPSTSRMGLFPANNDVGAGNLSNMLSNDAFSEMLASAAQWPEFQDMDFSIGDSTYNEAYL</sequence>
<dbReference type="CDD" id="cd12148">
    <property type="entry name" value="fungal_TF_MHR"/>
    <property type="match status" value="1"/>
</dbReference>
<keyword evidence="11" id="KW-1185">Reference proteome</keyword>
<keyword evidence="6" id="KW-0804">Transcription</keyword>
<keyword evidence="7" id="KW-0539">Nucleus</keyword>
<feature type="domain" description="Xylanolytic transcriptional activator regulatory" evidence="9">
    <location>
        <begin position="290"/>
        <end position="365"/>
    </location>
</feature>
<keyword evidence="2" id="KW-0479">Metal-binding</keyword>
<reference evidence="10 11" key="1">
    <citation type="journal article" date="2024" name="Commun. Biol.">
        <title>Comparative genomic analysis of thermophilic fungi reveals convergent evolutionary adaptations and gene losses.</title>
        <authorList>
            <person name="Steindorff A.S."/>
            <person name="Aguilar-Pontes M.V."/>
            <person name="Robinson A.J."/>
            <person name="Andreopoulos B."/>
            <person name="LaButti K."/>
            <person name="Kuo A."/>
            <person name="Mondo S."/>
            <person name="Riley R."/>
            <person name="Otillar R."/>
            <person name="Haridas S."/>
            <person name="Lipzen A."/>
            <person name="Grimwood J."/>
            <person name="Schmutz J."/>
            <person name="Clum A."/>
            <person name="Reid I.D."/>
            <person name="Moisan M.C."/>
            <person name="Butler G."/>
            <person name="Nguyen T.T.M."/>
            <person name="Dewar K."/>
            <person name="Conant G."/>
            <person name="Drula E."/>
            <person name="Henrissat B."/>
            <person name="Hansel C."/>
            <person name="Singer S."/>
            <person name="Hutchinson M.I."/>
            <person name="de Vries R.P."/>
            <person name="Natvig D.O."/>
            <person name="Powell A.J."/>
            <person name="Tsang A."/>
            <person name="Grigoriev I.V."/>
        </authorList>
    </citation>
    <scope>NUCLEOTIDE SEQUENCE [LARGE SCALE GENOMIC DNA]</scope>
    <source>
        <strain evidence="10 11">CBS 494.80</strain>
    </source>
</reference>
<evidence type="ECO:0000256" key="7">
    <source>
        <dbReference type="ARBA" id="ARBA00023242"/>
    </source>
</evidence>
<dbReference type="InterPro" id="IPR036864">
    <property type="entry name" value="Zn2-C6_fun-type_DNA-bd_sf"/>
</dbReference>
<feature type="coiled-coil region" evidence="8">
    <location>
        <begin position="37"/>
        <end position="64"/>
    </location>
</feature>
<evidence type="ECO:0000256" key="1">
    <source>
        <dbReference type="ARBA" id="ARBA00004123"/>
    </source>
</evidence>
<name>A0ABR4BXG1_9HELO</name>
<evidence type="ECO:0000259" key="9">
    <source>
        <dbReference type="SMART" id="SM00906"/>
    </source>
</evidence>
<evidence type="ECO:0000256" key="4">
    <source>
        <dbReference type="ARBA" id="ARBA00023015"/>
    </source>
</evidence>
<dbReference type="EMBL" id="JAZHXI010000017">
    <property type="protein sequence ID" value="KAL2062328.1"/>
    <property type="molecule type" value="Genomic_DNA"/>
</dbReference>
<dbReference type="SMART" id="SM00906">
    <property type="entry name" value="Fungal_trans"/>
    <property type="match status" value="1"/>
</dbReference>
<gene>
    <name evidence="10" type="ORF">VTL71DRAFT_6594</name>
</gene>
<comment type="caution">
    <text evidence="10">The sequence shown here is derived from an EMBL/GenBank/DDBJ whole genome shotgun (WGS) entry which is preliminary data.</text>
</comment>
<proteinExistence type="predicted"/>
<keyword evidence="4" id="KW-0805">Transcription regulation</keyword>
<dbReference type="PANTHER" id="PTHR47782:SF1">
    <property type="entry name" value="PYRIMIDINE PATHWAY REGULATORY PROTEIN 1"/>
    <property type="match status" value="1"/>
</dbReference>
<evidence type="ECO:0000313" key="11">
    <source>
        <dbReference type="Proteomes" id="UP001595075"/>
    </source>
</evidence>
<dbReference type="InterPro" id="IPR052202">
    <property type="entry name" value="Yeast_MetPath_Reg"/>
</dbReference>
<dbReference type="Gene3D" id="4.10.240.10">
    <property type="entry name" value="Zn(2)-C6 fungal-type DNA-binding domain"/>
    <property type="match status" value="1"/>
</dbReference>
<organism evidence="10 11">
    <name type="scientific">Oculimacula yallundae</name>
    <dbReference type="NCBI Taxonomy" id="86028"/>
    <lineage>
        <taxon>Eukaryota</taxon>
        <taxon>Fungi</taxon>
        <taxon>Dikarya</taxon>
        <taxon>Ascomycota</taxon>
        <taxon>Pezizomycotina</taxon>
        <taxon>Leotiomycetes</taxon>
        <taxon>Helotiales</taxon>
        <taxon>Ploettnerulaceae</taxon>
        <taxon>Oculimacula</taxon>
    </lineage>
</organism>
<dbReference type="Pfam" id="PF04082">
    <property type="entry name" value="Fungal_trans"/>
    <property type="match status" value="1"/>
</dbReference>
<evidence type="ECO:0000256" key="8">
    <source>
        <dbReference type="SAM" id="Coils"/>
    </source>
</evidence>
<keyword evidence="8" id="KW-0175">Coiled coil</keyword>
<evidence type="ECO:0000256" key="3">
    <source>
        <dbReference type="ARBA" id="ARBA00022833"/>
    </source>
</evidence>
<keyword evidence="3" id="KW-0862">Zinc</keyword>